<dbReference type="InterPro" id="IPR036938">
    <property type="entry name" value="PAP2/HPO_sf"/>
</dbReference>
<protein>
    <submittedName>
        <fullName evidence="3">Phosphatase PAP2 family protein</fullName>
    </submittedName>
</protein>
<dbReference type="RefSeq" id="WP_344300971.1">
    <property type="nucleotide sequence ID" value="NZ_BAAAQW010000012.1"/>
</dbReference>
<sequence length="250" mass="26315">MHRLIDALWKLLGPNGSMWTLLAIGAALALGFSWAGGEVYESVVEKGALAAMDQPVLDWAVASRTPALMAGVTAFTNVGGGVIAPITAAAAMVLLAIWMRHWRPLVLVPAAAAGSLLVTIFGKELTGRARPPLALAVPPYEYSASFPSGHTLNATVIAGIVVYLACLKLKALWSRVAAIAAGGLYALAIGLSRVYLGHHWLTDVIAAWLLGLAWLSVVIFAHRVFHLMRLRRAAARARVQAAGPGDESAS</sequence>
<keyword evidence="1" id="KW-1133">Transmembrane helix</keyword>
<feature type="transmembrane region" description="Helical" evidence="1">
    <location>
        <begin position="172"/>
        <end position="192"/>
    </location>
</feature>
<dbReference type="Gene3D" id="1.20.144.10">
    <property type="entry name" value="Phosphatidic acid phosphatase type 2/haloperoxidase"/>
    <property type="match status" value="1"/>
</dbReference>
<accession>A0ABP5NTT9</accession>
<keyword evidence="1" id="KW-0472">Membrane</keyword>
<feature type="domain" description="Phosphatidic acid phosphatase type 2/haloperoxidase" evidence="2">
    <location>
        <begin position="105"/>
        <end position="219"/>
    </location>
</feature>
<dbReference type="PANTHER" id="PTHR14969:SF13">
    <property type="entry name" value="AT30094P"/>
    <property type="match status" value="1"/>
</dbReference>
<organism evidence="3 4">
    <name type="scientific">Sinomonas flava</name>
    <dbReference type="NCBI Taxonomy" id="496857"/>
    <lineage>
        <taxon>Bacteria</taxon>
        <taxon>Bacillati</taxon>
        <taxon>Actinomycetota</taxon>
        <taxon>Actinomycetes</taxon>
        <taxon>Micrococcales</taxon>
        <taxon>Micrococcaceae</taxon>
        <taxon>Sinomonas</taxon>
    </lineage>
</organism>
<dbReference type="PANTHER" id="PTHR14969">
    <property type="entry name" value="SPHINGOSINE-1-PHOSPHATE PHOSPHOHYDROLASE"/>
    <property type="match status" value="1"/>
</dbReference>
<evidence type="ECO:0000313" key="4">
    <source>
        <dbReference type="Proteomes" id="UP001500432"/>
    </source>
</evidence>
<evidence type="ECO:0000313" key="3">
    <source>
        <dbReference type="EMBL" id="GAA2202995.1"/>
    </source>
</evidence>
<dbReference type="InterPro" id="IPR000326">
    <property type="entry name" value="PAP2/HPO"/>
</dbReference>
<feature type="transmembrane region" description="Helical" evidence="1">
    <location>
        <begin position="78"/>
        <end position="98"/>
    </location>
</feature>
<feature type="transmembrane region" description="Helical" evidence="1">
    <location>
        <begin position="105"/>
        <end position="122"/>
    </location>
</feature>
<evidence type="ECO:0000256" key="1">
    <source>
        <dbReference type="SAM" id="Phobius"/>
    </source>
</evidence>
<keyword evidence="1" id="KW-0812">Transmembrane</keyword>
<dbReference type="CDD" id="cd03392">
    <property type="entry name" value="PAP2_like_2"/>
    <property type="match status" value="1"/>
</dbReference>
<gene>
    <name evidence="3" type="ORF">GCM10009849_33660</name>
</gene>
<dbReference type="SUPFAM" id="SSF48317">
    <property type="entry name" value="Acid phosphatase/Vanadium-dependent haloperoxidase"/>
    <property type="match status" value="1"/>
</dbReference>
<dbReference type="SMART" id="SM00014">
    <property type="entry name" value="acidPPc"/>
    <property type="match status" value="1"/>
</dbReference>
<reference evidence="4" key="1">
    <citation type="journal article" date="2019" name="Int. J. Syst. Evol. Microbiol.">
        <title>The Global Catalogue of Microorganisms (GCM) 10K type strain sequencing project: providing services to taxonomists for standard genome sequencing and annotation.</title>
        <authorList>
            <consortium name="The Broad Institute Genomics Platform"/>
            <consortium name="The Broad Institute Genome Sequencing Center for Infectious Disease"/>
            <person name="Wu L."/>
            <person name="Ma J."/>
        </authorList>
    </citation>
    <scope>NUCLEOTIDE SEQUENCE [LARGE SCALE GENOMIC DNA]</scope>
    <source>
        <strain evidence="4">JCM 16034</strain>
    </source>
</reference>
<dbReference type="EMBL" id="BAAAQW010000012">
    <property type="protein sequence ID" value="GAA2202995.1"/>
    <property type="molecule type" value="Genomic_DNA"/>
</dbReference>
<evidence type="ECO:0000259" key="2">
    <source>
        <dbReference type="SMART" id="SM00014"/>
    </source>
</evidence>
<feature type="transmembrane region" description="Helical" evidence="1">
    <location>
        <begin position="142"/>
        <end position="165"/>
    </location>
</feature>
<dbReference type="Pfam" id="PF01569">
    <property type="entry name" value="PAP2"/>
    <property type="match status" value="1"/>
</dbReference>
<comment type="caution">
    <text evidence="3">The sequence shown here is derived from an EMBL/GenBank/DDBJ whole genome shotgun (WGS) entry which is preliminary data.</text>
</comment>
<keyword evidence="4" id="KW-1185">Reference proteome</keyword>
<proteinExistence type="predicted"/>
<feature type="transmembrane region" description="Helical" evidence="1">
    <location>
        <begin position="204"/>
        <end position="225"/>
    </location>
</feature>
<dbReference type="Proteomes" id="UP001500432">
    <property type="component" value="Unassembled WGS sequence"/>
</dbReference>
<name>A0ABP5NTT9_9MICC</name>